<dbReference type="RefSeq" id="WP_377936148.1">
    <property type="nucleotide sequence ID" value="NZ_JBHUMF010000030.1"/>
</dbReference>
<accession>A0ABW5RV94</accession>
<feature type="compositionally biased region" description="Basic and acidic residues" evidence="1">
    <location>
        <begin position="27"/>
        <end position="43"/>
    </location>
</feature>
<name>A0ABW5RV94_9BACI</name>
<evidence type="ECO:0000313" key="2">
    <source>
        <dbReference type="EMBL" id="MFD2681502.1"/>
    </source>
</evidence>
<sequence>MRKVTGGYGANVYVINNVQSPVSSRQQAEKPTEATHEPAKKEAEAITLSSEKELLSSYNTYEQPASPYVRFKQLIADKKLRNKIYGIWLAHTSYLKNVYDKDVLLNAGVTAIMTTFKANKVRNPAGYFNGVLDRMLDRLYYADVYEIFS</sequence>
<comment type="caution">
    <text evidence="2">The sequence shown here is derived from an EMBL/GenBank/DDBJ whole genome shotgun (WGS) entry which is preliminary data.</text>
</comment>
<keyword evidence="3" id="KW-1185">Reference proteome</keyword>
<proteinExistence type="predicted"/>
<reference evidence="3" key="1">
    <citation type="journal article" date="2019" name="Int. J. Syst. Evol. Microbiol.">
        <title>The Global Catalogue of Microorganisms (GCM) 10K type strain sequencing project: providing services to taxonomists for standard genome sequencing and annotation.</title>
        <authorList>
            <consortium name="The Broad Institute Genomics Platform"/>
            <consortium name="The Broad Institute Genome Sequencing Center for Infectious Disease"/>
            <person name="Wu L."/>
            <person name="Ma J."/>
        </authorList>
    </citation>
    <scope>NUCLEOTIDE SEQUENCE [LARGE SCALE GENOMIC DNA]</scope>
    <source>
        <strain evidence="3">KCTC 3913</strain>
    </source>
</reference>
<evidence type="ECO:0000313" key="3">
    <source>
        <dbReference type="Proteomes" id="UP001597506"/>
    </source>
</evidence>
<evidence type="ECO:0000256" key="1">
    <source>
        <dbReference type="SAM" id="MobiDB-lite"/>
    </source>
</evidence>
<feature type="region of interest" description="Disordered" evidence="1">
    <location>
        <begin position="22"/>
        <end position="43"/>
    </location>
</feature>
<organism evidence="2 3">
    <name type="scientific">Bacillus seohaeanensis</name>
    <dbReference type="NCBI Taxonomy" id="284580"/>
    <lineage>
        <taxon>Bacteria</taxon>
        <taxon>Bacillati</taxon>
        <taxon>Bacillota</taxon>
        <taxon>Bacilli</taxon>
        <taxon>Bacillales</taxon>
        <taxon>Bacillaceae</taxon>
        <taxon>Bacillus</taxon>
    </lineage>
</organism>
<dbReference type="EMBL" id="JBHUMF010000030">
    <property type="protein sequence ID" value="MFD2681502.1"/>
    <property type="molecule type" value="Genomic_DNA"/>
</dbReference>
<protein>
    <submittedName>
        <fullName evidence="2">Uncharacterized protein</fullName>
    </submittedName>
</protein>
<dbReference type="Proteomes" id="UP001597506">
    <property type="component" value="Unassembled WGS sequence"/>
</dbReference>
<gene>
    <name evidence="2" type="ORF">ACFSUL_12175</name>
</gene>